<gene>
    <name evidence="2" type="ORF">EV131_12448</name>
    <name evidence="1" type="ORF">FHS25_007050</name>
</gene>
<dbReference type="EMBL" id="SMBI01000024">
    <property type="protein sequence ID" value="TCU13911.1"/>
    <property type="molecule type" value="Genomic_DNA"/>
</dbReference>
<dbReference type="RefSeq" id="WP_017957083.1">
    <property type="nucleotide sequence ID" value="NZ_CP088091.1"/>
</dbReference>
<evidence type="ECO:0000313" key="4">
    <source>
        <dbReference type="Proteomes" id="UP000542811"/>
    </source>
</evidence>
<dbReference type="Proteomes" id="UP000295021">
    <property type="component" value="Unassembled WGS sequence"/>
</dbReference>
<evidence type="ECO:0000313" key="1">
    <source>
        <dbReference type="EMBL" id="MBB3166533.1"/>
    </source>
</evidence>
<dbReference type="Proteomes" id="UP000542811">
    <property type="component" value="Unassembled WGS sequence"/>
</dbReference>
<protein>
    <submittedName>
        <fullName evidence="2">Uncharacterized protein</fullName>
    </submittedName>
</protein>
<dbReference type="EMBL" id="JACHXX010000018">
    <property type="protein sequence ID" value="MBB3166533.1"/>
    <property type="molecule type" value="Genomic_DNA"/>
</dbReference>
<reference evidence="2 3" key="1">
    <citation type="submission" date="2019-03" db="EMBL/GenBank/DDBJ databases">
        <title>Genomic Encyclopedia of Type Strains, Phase IV (KMG-V): Genome sequencing to study the core and pangenomes of soil and plant-associated prokaryotes.</title>
        <authorList>
            <person name="Whitman W."/>
        </authorList>
    </citation>
    <scope>NUCLEOTIDE SEQUENCE [LARGE SCALE GENOMIC DNA]</scope>
    <source>
        <strain evidence="2 3">FB403</strain>
    </source>
</reference>
<name>A0A1S9GTS5_9HYPH</name>
<comment type="caution">
    <text evidence="2">The sequence shown here is derived from an EMBL/GenBank/DDBJ whole genome shotgun (WGS) entry which is preliminary data.</text>
</comment>
<reference evidence="1 4" key="2">
    <citation type="submission" date="2020-08" db="EMBL/GenBank/DDBJ databases">
        <title>Genomic Encyclopedia of Type Strains, Phase III (KMG-III): the genomes of soil and plant-associated and newly described type strains.</title>
        <authorList>
            <person name="Whitman W."/>
        </authorList>
    </citation>
    <scope>NUCLEOTIDE SEQUENCE [LARGE SCALE GENOMIC DNA]</scope>
    <source>
        <strain evidence="1 4">CECT 8280</strain>
    </source>
</reference>
<evidence type="ECO:0000313" key="2">
    <source>
        <dbReference type="EMBL" id="TCU13911.1"/>
    </source>
</evidence>
<accession>A0A1S9GTS5</accession>
<proteinExistence type="predicted"/>
<dbReference type="AlphaFoldDB" id="A0A1S9GTS5"/>
<organism evidence="2 3">
    <name type="scientific">Rhizobium laguerreae</name>
    <dbReference type="NCBI Taxonomy" id="1076926"/>
    <lineage>
        <taxon>Bacteria</taxon>
        <taxon>Pseudomonadati</taxon>
        <taxon>Pseudomonadota</taxon>
        <taxon>Alphaproteobacteria</taxon>
        <taxon>Hyphomicrobiales</taxon>
        <taxon>Rhizobiaceae</taxon>
        <taxon>Rhizobium/Agrobacterium group</taxon>
        <taxon>Rhizobium</taxon>
    </lineage>
</organism>
<sequence>MANFNLSLQIEDVNVLSDAVRTWCRHNHATPTEQSMQLLCSAAVDLYNQGHRTREELVTLLITRFDSPDSLKVNAPSSTSHH</sequence>
<evidence type="ECO:0000313" key="3">
    <source>
        <dbReference type="Proteomes" id="UP000295021"/>
    </source>
</evidence>
<keyword evidence="4" id="KW-1185">Reference proteome</keyword>